<proteinExistence type="predicted"/>
<name>A0A517W3U0_9PLAN</name>
<accession>A0A517W3U0</accession>
<dbReference type="Proteomes" id="UP000318704">
    <property type="component" value="Chromosome"/>
</dbReference>
<reference evidence="1 2" key="1">
    <citation type="submission" date="2019-03" db="EMBL/GenBank/DDBJ databases">
        <title>Deep-cultivation of Planctomycetes and their phenomic and genomic characterization uncovers novel biology.</title>
        <authorList>
            <person name="Wiegand S."/>
            <person name="Jogler M."/>
            <person name="Boedeker C."/>
            <person name="Pinto D."/>
            <person name="Vollmers J."/>
            <person name="Rivas-Marin E."/>
            <person name="Kohn T."/>
            <person name="Peeters S.H."/>
            <person name="Heuer A."/>
            <person name="Rast P."/>
            <person name="Oberbeckmann S."/>
            <person name="Bunk B."/>
            <person name="Jeske O."/>
            <person name="Meyerdierks A."/>
            <person name="Storesund J.E."/>
            <person name="Kallscheuer N."/>
            <person name="Luecker S."/>
            <person name="Lage O.M."/>
            <person name="Pohl T."/>
            <person name="Merkel B.J."/>
            <person name="Hornburger P."/>
            <person name="Mueller R.-W."/>
            <person name="Bruemmer F."/>
            <person name="Labrenz M."/>
            <person name="Spormann A.M."/>
            <person name="Op den Camp H."/>
            <person name="Overmann J."/>
            <person name="Amann R."/>
            <person name="Jetten M.S.M."/>
            <person name="Mascher T."/>
            <person name="Medema M.H."/>
            <person name="Devos D.P."/>
            <person name="Kaster A.-K."/>
            <person name="Ovreas L."/>
            <person name="Rohde M."/>
            <person name="Galperin M.Y."/>
            <person name="Jogler C."/>
        </authorList>
    </citation>
    <scope>NUCLEOTIDE SEQUENCE [LARGE SCALE GENOMIC DNA]</scope>
    <source>
        <strain evidence="1 2">V144</strain>
    </source>
</reference>
<organism evidence="1 2">
    <name type="scientific">Gimesia aquarii</name>
    <dbReference type="NCBI Taxonomy" id="2527964"/>
    <lineage>
        <taxon>Bacteria</taxon>
        <taxon>Pseudomonadati</taxon>
        <taxon>Planctomycetota</taxon>
        <taxon>Planctomycetia</taxon>
        <taxon>Planctomycetales</taxon>
        <taxon>Planctomycetaceae</taxon>
        <taxon>Gimesia</taxon>
    </lineage>
</organism>
<dbReference type="RefSeq" id="WP_144989815.1">
    <property type="nucleotide sequence ID" value="NZ_CP037920.1"/>
</dbReference>
<gene>
    <name evidence="1" type="ORF">V144x_54140</name>
</gene>
<dbReference type="KEGG" id="gaw:V144x_54140"/>
<protein>
    <submittedName>
        <fullName evidence="1">Uncharacterized protein</fullName>
    </submittedName>
</protein>
<evidence type="ECO:0000313" key="2">
    <source>
        <dbReference type="Proteomes" id="UP000318704"/>
    </source>
</evidence>
<sequence length="177" mass="19952">MGDPYIKERPKKLATPAHSPSLEASQNELYAQIDAICWRDFDTAYKAPESVPLDLKLLMFGDQKQALNASHRLWCGLCHQHAYMSSAAEPALPFLMLVLFESGDLVRVEVLDILLGFVRCQRPDLNFTQRVLRAIRERRPEIEKFKESSNDEVASFAESVCEALDENRAQQGAALDG</sequence>
<evidence type="ECO:0000313" key="1">
    <source>
        <dbReference type="EMBL" id="QDT99900.1"/>
    </source>
</evidence>
<dbReference type="AlphaFoldDB" id="A0A517W3U0"/>
<dbReference type="EMBL" id="CP037920">
    <property type="protein sequence ID" value="QDT99900.1"/>
    <property type="molecule type" value="Genomic_DNA"/>
</dbReference>